<feature type="region of interest" description="Disordered" evidence="1">
    <location>
        <begin position="1"/>
        <end position="36"/>
    </location>
</feature>
<dbReference type="OrthoDB" id="348022at2759"/>
<keyword evidence="2" id="KW-0812">Transmembrane</keyword>
<organism evidence="3 4">
    <name type="scientific">Eimeria maxima</name>
    <name type="common">Coccidian parasite</name>
    <dbReference type="NCBI Taxonomy" id="5804"/>
    <lineage>
        <taxon>Eukaryota</taxon>
        <taxon>Sar</taxon>
        <taxon>Alveolata</taxon>
        <taxon>Apicomplexa</taxon>
        <taxon>Conoidasida</taxon>
        <taxon>Coccidia</taxon>
        <taxon>Eucoccidiorida</taxon>
        <taxon>Eimeriorina</taxon>
        <taxon>Eimeriidae</taxon>
        <taxon>Eimeria</taxon>
    </lineage>
</organism>
<dbReference type="OMA" id="GEDWHID"/>
<accession>U6LYB6</accession>
<sequence length="247" mass="27424">MEAPAHQFTVEATRREDPHEEPRRQQWRAGAEREHPSRRQRVRKSFLLVLVFSATVFAILRRALSLSFRKGSDVPQAPGTGGDIMYGEDGMPFHYINSEDLFPNTQHPQTRMLLVEVLRFAWESQRASKGFSARFLATDENGVQLQVDARLQEEGEDWHIDDATAMLAGYLESAVDGCVSEALDGGGASSERVFSIFSVVGSGRIDFTIQATATRGRGGAQAEHVKQRKRAGTGIRTAVIIRPPNTE</sequence>
<dbReference type="RefSeq" id="XP_013333382.1">
    <property type="nucleotide sequence ID" value="XM_013477928.1"/>
</dbReference>
<evidence type="ECO:0000256" key="2">
    <source>
        <dbReference type="SAM" id="Phobius"/>
    </source>
</evidence>
<keyword evidence="2" id="KW-1133">Transmembrane helix</keyword>
<protein>
    <submittedName>
        <fullName evidence="3">Uncharacterized protein</fullName>
    </submittedName>
</protein>
<evidence type="ECO:0000313" key="4">
    <source>
        <dbReference type="Proteomes" id="UP000030763"/>
    </source>
</evidence>
<dbReference type="VEuPathDB" id="ToxoDB:EMWEY_00022980"/>
<proteinExistence type="predicted"/>
<feature type="transmembrane region" description="Helical" evidence="2">
    <location>
        <begin position="46"/>
        <end position="64"/>
    </location>
</feature>
<dbReference type="EMBL" id="HG719084">
    <property type="protein sequence ID" value="CDJ56731.1"/>
    <property type="molecule type" value="Genomic_DNA"/>
</dbReference>
<keyword evidence="4" id="KW-1185">Reference proteome</keyword>
<reference evidence="3" key="1">
    <citation type="submission" date="2013-10" db="EMBL/GenBank/DDBJ databases">
        <title>Genomic analysis of the causative agents of coccidiosis in chickens.</title>
        <authorList>
            <person name="Reid A.J."/>
            <person name="Blake D."/>
            <person name="Billington K."/>
            <person name="Browne H."/>
            <person name="Dunn M."/>
            <person name="Hung S."/>
            <person name="Kawahara F."/>
            <person name="Miranda-Saavedra D."/>
            <person name="Mourier T."/>
            <person name="Nagra H."/>
            <person name="Otto T.D."/>
            <person name="Rawlings N."/>
            <person name="Sanchez A."/>
            <person name="Sanders M."/>
            <person name="Subramaniam C."/>
            <person name="Tay Y."/>
            <person name="Dear P."/>
            <person name="Doerig C."/>
            <person name="Gruber A."/>
            <person name="Parkinson J."/>
            <person name="Shirley M."/>
            <person name="Wan K.L."/>
            <person name="Berriman M."/>
            <person name="Tomley F."/>
            <person name="Pain A."/>
        </authorList>
    </citation>
    <scope>NUCLEOTIDE SEQUENCE [LARGE SCALE GENOMIC DNA]</scope>
    <source>
        <strain evidence="3">Weybridge</strain>
    </source>
</reference>
<dbReference type="GeneID" id="25336284"/>
<name>U6LYB6_EIMMA</name>
<dbReference type="AlphaFoldDB" id="U6LYB6"/>
<evidence type="ECO:0000256" key="1">
    <source>
        <dbReference type="SAM" id="MobiDB-lite"/>
    </source>
</evidence>
<evidence type="ECO:0000313" key="3">
    <source>
        <dbReference type="EMBL" id="CDJ56731.1"/>
    </source>
</evidence>
<dbReference type="Proteomes" id="UP000030763">
    <property type="component" value="Unassembled WGS sequence"/>
</dbReference>
<gene>
    <name evidence="3" type="ORF">EMWEY_00022980</name>
</gene>
<keyword evidence="2" id="KW-0472">Membrane</keyword>
<feature type="compositionally biased region" description="Basic and acidic residues" evidence="1">
    <location>
        <begin position="12"/>
        <end position="36"/>
    </location>
</feature>
<reference evidence="3" key="2">
    <citation type="submission" date="2013-10" db="EMBL/GenBank/DDBJ databases">
        <authorList>
            <person name="Aslett M."/>
        </authorList>
    </citation>
    <scope>NUCLEOTIDE SEQUENCE [LARGE SCALE GENOMIC DNA]</scope>
    <source>
        <strain evidence="3">Weybridge</strain>
    </source>
</reference>